<evidence type="ECO:0000313" key="1">
    <source>
        <dbReference type="EnsemblMetazoa" id="AFUN014750-PA"/>
    </source>
</evidence>
<dbReference type="AlphaFoldDB" id="A0A182S2T2"/>
<dbReference type="EnsemblMetazoa" id="AFUN014750-RA">
    <property type="protein sequence ID" value="AFUN014750-PA"/>
    <property type="gene ID" value="AFUN014750"/>
</dbReference>
<protein>
    <submittedName>
        <fullName evidence="1">Uncharacterized protein</fullName>
    </submittedName>
</protein>
<name>A0A182S2T2_ANOFN</name>
<accession>A0A182S2T2</accession>
<reference evidence="1" key="1">
    <citation type="submission" date="2020-05" db="UniProtKB">
        <authorList>
            <consortium name="EnsemblMetazoa"/>
        </authorList>
    </citation>
    <scope>IDENTIFICATION</scope>
    <source>
        <strain evidence="1">FUMOZ</strain>
    </source>
</reference>
<dbReference type="VEuPathDB" id="VectorBase:AFUN014750"/>
<sequence>MHATTYFIQLGRLACFATTTPPGWGNSFLLSISSRLSTDHRSEQCNSSPIWPRGAVCRFVPGENLTESVCIAFR</sequence>
<proteinExistence type="predicted"/>
<organism evidence="1">
    <name type="scientific">Anopheles funestus</name>
    <name type="common">African malaria mosquito</name>
    <dbReference type="NCBI Taxonomy" id="62324"/>
    <lineage>
        <taxon>Eukaryota</taxon>
        <taxon>Metazoa</taxon>
        <taxon>Ecdysozoa</taxon>
        <taxon>Arthropoda</taxon>
        <taxon>Hexapoda</taxon>
        <taxon>Insecta</taxon>
        <taxon>Pterygota</taxon>
        <taxon>Neoptera</taxon>
        <taxon>Endopterygota</taxon>
        <taxon>Diptera</taxon>
        <taxon>Nematocera</taxon>
        <taxon>Culicoidea</taxon>
        <taxon>Culicidae</taxon>
        <taxon>Anophelinae</taxon>
        <taxon>Anopheles</taxon>
    </lineage>
</organism>